<dbReference type="EMBL" id="JBHSEK010000011">
    <property type="protein sequence ID" value="MFC4491103.1"/>
    <property type="molecule type" value="Genomic_DNA"/>
</dbReference>
<evidence type="ECO:0008006" key="3">
    <source>
        <dbReference type="Google" id="ProtNLM"/>
    </source>
</evidence>
<organism evidence="1 2">
    <name type="scientific">Chromobacterium aquaticum</name>
    <dbReference type="NCBI Taxonomy" id="467180"/>
    <lineage>
        <taxon>Bacteria</taxon>
        <taxon>Pseudomonadati</taxon>
        <taxon>Pseudomonadota</taxon>
        <taxon>Betaproteobacteria</taxon>
        <taxon>Neisseriales</taxon>
        <taxon>Chromobacteriaceae</taxon>
        <taxon>Chromobacterium</taxon>
    </lineage>
</organism>
<name>A0ABV8ZXY6_9NEIS</name>
<reference evidence="2" key="1">
    <citation type="journal article" date="2019" name="Int. J. Syst. Evol. Microbiol.">
        <title>The Global Catalogue of Microorganisms (GCM) 10K type strain sequencing project: providing services to taxonomists for standard genome sequencing and annotation.</title>
        <authorList>
            <consortium name="The Broad Institute Genomics Platform"/>
            <consortium name="The Broad Institute Genome Sequencing Center for Infectious Disease"/>
            <person name="Wu L."/>
            <person name="Ma J."/>
        </authorList>
    </citation>
    <scope>NUCLEOTIDE SEQUENCE [LARGE SCALE GENOMIC DNA]</scope>
    <source>
        <strain evidence="2">CGMCC 4.7608</strain>
    </source>
</reference>
<dbReference type="Proteomes" id="UP001595999">
    <property type="component" value="Unassembled WGS sequence"/>
</dbReference>
<evidence type="ECO:0000313" key="2">
    <source>
        <dbReference type="Proteomes" id="UP001595999"/>
    </source>
</evidence>
<gene>
    <name evidence="1" type="ORF">ACFO0R_15945</name>
</gene>
<accession>A0ABV8ZXY6</accession>
<protein>
    <recommendedName>
        <fullName evidence="3">DUF1484 domain-containing protein</fullName>
    </recommendedName>
</protein>
<proteinExistence type="predicted"/>
<dbReference type="RefSeq" id="WP_048408053.1">
    <property type="nucleotide sequence ID" value="NZ_JAJOHW010000068.1"/>
</dbReference>
<sequence>MATPSSPLQTLPGKPTHQLGQAIAQLQALRRQHAELSMLDAVIDELSRCHQSIHQIASRHLVELDAANSSLAAALQLLWQCQDDAAPGNHLAFMLEPLHAMQLNAASELNRLI</sequence>
<comment type="caution">
    <text evidence="1">The sequence shown here is derived from an EMBL/GenBank/DDBJ whole genome shotgun (WGS) entry which is preliminary data.</text>
</comment>
<evidence type="ECO:0000313" key="1">
    <source>
        <dbReference type="EMBL" id="MFC4491103.1"/>
    </source>
</evidence>
<keyword evidence="2" id="KW-1185">Reference proteome</keyword>